<protein>
    <recommendedName>
        <fullName evidence="3">PiggyBac transposable element-derived protein domain-containing protein</fullName>
    </recommendedName>
</protein>
<evidence type="ECO:0000313" key="1">
    <source>
        <dbReference type="EMBL" id="KAJ8944922.1"/>
    </source>
</evidence>
<proteinExistence type="predicted"/>
<organism evidence="1 2">
    <name type="scientific">Rhamnusium bicolor</name>
    <dbReference type="NCBI Taxonomy" id="1586634"/>
    <lineage>
        <taxon>Eukaryota</taxon>
        <taxon>Metazoa</taxon>
        <taxon>Ecdysozoa</taxon>
        <taxon>Arthropoda</taxon>
        <taxon>Hexapoda</taxon>
        <taxon>Insecta</taxon>
        <taxon>Pterygota</taxon>
        <taxon>Neoptera</taxon>
        <taxon>Endopterygota</taxon>
        <taxon>Coleoptera</taxon>
        <taxon>Polyphaga</taxon>
        <taxon>Cucujiformia</taxon>
        <taxon>Chrysomeloidea</taxon>
        <taxon>Cerambycidae</taxon>
        <taxon>Lepturinae</taxon>
        <taxon>Rhagiini</taxon>
        <taxon>Rhamnusium</taxon>
    </lineage>
</organism>
<accession>A0AAV8Y149</accession>
<dbReference type="EMBL" id="JANEYF010002554">
    <property type="protein sequence ID" value="KAJ8944922.1"/>
    <property type="molecule type" value="Genomic_DNA"/>
</dbReference>
<keyword evidence="2" id="KW-1185">Reference proteome</keyword>
<reference evidence="1" key="1">
    <citation type="journal article" date="2023" name="Insect Mol. Biol.">
        <title>Genome sequencing provides insights into the evolution of gene families encoding plant cell wall-degrading enzymes in longhorned beetles.</title>
        <authorList>
            <person name="Shin N.R."/>
            <person name="Okamura Y."/>
            <person name="Kirsch R."/>
            <person name="Pauchet Y."/>
        </authorList>
    </citation>
    <scope>NUCLEOTIDE SEQUENCE</scope>
    <source>
        <strain evidence="1">RBIC_L_NR</strain>
    </source>
</reference>
<evidence type="ECO:0008006" key="3">
    <source>
        <dbReference type="Google" id="ProtNLM"/>
    </source>
</evidence>
<name>A0AAV8Y149_9CUCU</name>
<dbReference type="Proteomes" id="UP001162156">
    <property type="component" value="Unassembled WGS sequence"/>
</dbReference>
<evidence type="ECO:0000313" key="2">
    <source>
        <dbReference type="Proteomes" id="UP001162156"/>
    </source>
</evidence>
<sequence length="79" mass="8853">MDVTIDKIVLHTNVTIQEKSSKYKKKSATVSTTNPTEIKALLGLLVLSAYLKSNHLETEELFNDEICGAVYTRVISRKI</sequence>
<dbReference type="AlphaFoldDB" id="A0AAV8Y149"/>
<gene>
    <name evidence="1" type="ORF">NQ314_009343</name>
</gene>
<comment type="caution">
    <text evidence="1">The sequence shown here is derived from an EMBL/GenBank/DDBJ whole genome shotgun (WGS) entry which is preliminary data.</text>
</comment>